<sequence length="88" mass="9654">MSIDLPFPVELGPCRLKMLYLAVPDLEERLAPGAPLDTSDPATFYGDGERGYTPIPFSLRRSSRKPPATCLRAPHRQAEVAGFLAEVL</sequence>
<protein>
    <submittedName>
        <fullName evidence="1">Uncharacterized protein</fullName>
    </submittedName>
</protein>
<dbReference type="InterPro" id="IPR013785">
    <property type="entry name" value="Aldolase_TIM"/>
</dbReference>
<evidence type="ECO:0000313" key="2">
    <source>
        <dbReference type="Proteomes" id="UP000321201"/>
    </source>
</evidence>
<name>A0A5C7ET48_9PROT</name>
<comment type="caution">
    <text evidence="1">The sequence shown here is derived from an EMBL/GenBank/DDBJ whole genome shotgun (WGS) entry which is preliminary data.</text>
</comment>
<evidence type="ECO:0000313" key="1">
    <source>
        <dbReference type="EMBL" id="TXF10496.1"/>
    </source>
</evidence>
<dbReference type="OrthoDB" id="3169239at2"/>
<accession>A0A5C7ET48</accession>
<dbReference type="EMBL" id="VPFL01000028">
    <property type="protein sequence ID" value="TXF10496.1"/>
    <property type="molecule type" value="Genomic_DNA"/>
</dbReference>
<proteinExistence type="predicted"/>
<dbReference type="AlphaFoldDB" id="A0A5C7ET48"/>
<dbReference type="RefSeq" id="WP_147800976.1">
    <property type="nucleotide sequence ID" value="NZ_VPFL01000028.1"/>
</dbReference>
<keyword evidence="2" id="KW-1185">Reference proteome</keyword>
<gene>
    <name evidence="1" type="ORF">FR698_14840</name>
</gene>
<dbReference type="Proteomes" id="UP000321201">
    <property type="component" value="Unassembled WGS sequence"/>
</dbReference>
<dbReference type="Gene3D" id="3.20.20.70">
    <property type="entry name" value="Aldolase class I"/>
    <property type="match status" value="1"/>
</dbReference>
<organism evidence="1 2">
    <name type="scientific">Pelomicrobium methylotrophicum</name>
    <dbReference type="NCBI Taxonomy" id="2602750"/>
    <lineage>
        <taxon>Bacteria</taxon>
        <taxon>Pseudomonadati</taxon>
        <taxon>Pseudomonadota</taxon>
        <taxon>Hydrogenophilia</taxon>
        <taxon>Hydrogenophilia incertae sedis</taxon>
        <taxon>Pelomicrobium</taxon>
    </lineage>
</organism>
<dbReference type="InParanoid" id="A0A5C7ET48"/>
<reference evidence="1 2" key="1">
    <citation type="submission" date="2019-08" db="EMBL/GenBank/DDBJ databases">
        <title>Pelomicrobium methylotrophicum gen. nov., sp. nov. a moderately thermophilic, facultatively anaerobic, lithoautotrophic and methylotrophic bacterium isolated from a terrestrial mud volcano.</title>
        <authorList>
            <person name="Slobodkina G.B."/>
            <person name="Merkel A.Y."/>
            <person name="Slobodkin A.I."/>
        </authorList>
    </citation>
    <scope>NUCLEOTIDE SEQUENCE [LARGE SCALE GENOMIC DNA]</scope>
    <source>
        <strain evidence="1 2">SM250</strain>
    </source>
</reference>